<dbReference type="GO" id="GO:0019748">
    <property type="term" value="P:secondary metabolic process"/>
    <property type="evidence" value="ECO:0007669"/>
    <property type="project" value="TreeGrafter"/>
</dbReference>
<dbReference type="InterPro" id="IPR006680">
    <property type="entry name" value="Amidohydro-rel"/>
</dbReference>
<keyword evidence="8" id="KW-0862">Zinc</keyword>
<name>A0A1B1YVM4_9GAMM</name>
<evidence type="ECO:0000256" key="2">
    <source>
        <dbReference type="ARBA" id="ARBA00005871"/>
    </source>
</evidence>
<dbReference type="GO" id="GO:0016787">
    <property type="term" value="F:hydrolase activity"/>
    <property type="evidence" value="ECO:0007669"/>
    <property type="project" value="UniProtKB-KW"/>
</dbReference>
<accession>A0A1B1YVM4</accession>
<comment type="similarity">
    <text evidence="2">Belongs to the metallo-dependent hydrolases superfamily. ACMSD family.</text>
</comment>
<evidence type="ECO:0000256" key="3">
    <source>
        <dbReference type="ARBA" id="ARBA00011245"/>
    </source>
</evidence>
<evidence type="ECO:0000313" key="12">
    <source>
        <dbReference type="EMBL" id="ANX04855.1"/>
    </source>
</evidence>
<dbReference type="GO" id="GO:0005829">
    <property type="term" value="C:cytosol"/>
    <property type="evidence" value="ECO:0007669"/>
    <property type="project" value="TreeGrafter"/>
</dbReference>
<dbReference type="InterPro" id="IPR032465">
    <property type="entry name" value="ACMSD"/>
</dbReference>
<dbReference type="EC" id="4.1.1.45" evidence="4"/>
<comment type="subunit">
    <text evidence="3">Monomer.</text>
</comment>
<evidence type="ECO:0000259" key="11">
    <source>
        <dbReference type="Pfam" id="PF04909"/>
    </source>
</evidence>
<dbReference type="GO" id="GO:0001760">
    <property type="term" value="F:aminocarboxymuconate-semialdehyde decarboxylase activity"/>
    <property type="evidence" value="ECO:0007669"/>
    <property type="project" value="UniProtKB-EC"/>
</dbReference>
<evidence type="ECO:0000256" key="10">
    <source>
        <dbReference type="ARBA" id="ARBA00031120"/>
    </source>
</evidence>
<dbReference type="GO" id="GO:0046872">
    <property type="term" value="F:metal ion binding"/>
    <property type="evidence" value="ECO:0007669"/>
    <property type="project" value="UniProtKB-KW"/>
</dbReference>
<dbReference type="OrthoDB" id="149172at2"/>
<dbReference type="KEGG" id="gbi:PG2T_12210"/>
<dbReference type="InterPro" id="IPR032466">
    <property type="entry name" value="Metal_Hydrolase"/>
</dbReference>
<comment type="pathway">
    <text evidence="1">Secondary metabolite metabolism; quinolate metabolism.</text>
</comment>
<keyword evidence="13" id="KW-1185">Reference proteome</keyword>
<keyword evidence="12" id="KW-0378">Hydrolase</keyword>
<keyword evidence="6" id="KW-0479">Metal-binding</keyword>
<dbReference type="SUPFAM" id="SSF51556">
    <property type="entry name" value="Metallo-dependent hydrolases"/>
    <property type="match status" value="1"/>
</dbReference>
<evidence type="ECO:0000256" key="5">
    <source>
        <dbReference type="ARBA" id="ARBA00021214"/>
    </source>
</evidence>
<evidence type="ECO:0000256" key="1">
    <source>
        <dbReference type="ARBA" id="ARBA00005079"/>
    </source>
</evidence>
<sequence length="330" mass="36296">MAIDVHTHIVPAEFPAYAGRAGAQRWPQMHACDHPGHKTVVIGDKPFRTVSDHSWDVARRLDEMLAEDVQMQVLSPMPELLSYWFDADDALTMARHVNGTIAAMVATDPAHFAGLGMVPLQDPELAAKQMQTLRRDYGLVGVEVGSNINGKPIGHPDHAPFFAAAVENDLAVFVHALHPAGADRVIGPPLLQALIAFPNENAFAVASMITGGLLEQFPGLRIGFSHGGGSFGLVLPRLQSGWETTRGENAFLPRAPLEYARRMYYDTLVYDDLALRYLIDLYGAERLMVGSDYPFLIREKAPGRRVVGLELPATERDAILRGNARRYLKL</sequence>
<evidence type="ECO:0000256" key="7">
    <source>
        <dbReference type="ARBA" id="ARBA00022793"/>
    </source>
</evidence>
<dbReference type="Pfam" id="PF04909">
    <property type="entry name" value="Amidohydro_2"/>
    <property type="match status" value="1"/>
</dbReference>
<evidence type="ECO:0000256" key="4">
    <source>
        <dbReference type="ARBA" id="ARBA00012365"/>
    </source>
</evidence>
<dbReference type="AlphaFoldDB" id="A0A1B1YVM4"/>
<evidence type="ECO:0000313" key="13">
    <source>
        <dbReference type="Proteomes" id="UP000092952"/>
    </source>
</evidence>
<feature type="domain" description="Amidohydrolase-related" evidence="11">
    <location>
        <begin position="3"/>
        <end position="329"/>
    </location>
</feature>
<dbReference type="STRING" id="1810504.PG2T_12210"/>
<dbReference type="PANTHER" id="PTHR21240">
    <property type="entry name" value="2-AMINO-3-CARBOXYLMUCONATE-6-SEMIALDEHYDE DECARBOXYLASE"/>
    <property type="match status" value="1"/>
</dbReference>
<dbReference type="Proteomes" id="UP000092952">
    <property type="component" value="Chromosome"/>
</dbReference>
<dbReference type="Gene3D" id="3.20.20.140">
    <property type="entry name" value="Metal-dependent hydrolases"/>
    <property type="match status" value="1"/>
</dbReference>
<dbReference type="RefSeq" id="WP_068805898.1">
    <property type="nucleotide sequence ID" value="NZ_CP014671.1"/>
</dbReference>
<keyword evidence="7" id="KW-0210">Decarboxylase</keyword>
<evidence type="ECO:0000256" key="6">
    <source>
        <dbReference type="ARBA" id="ARBA00022723"/>
    </source>
</evidence>
<keyword evidence="9" id="KW-0456">Lyase</keyword>
<organism evidence="12 13">
    <name type="scientific">Immundisolibacter cernigliae</name>
    <dbReference type="NCBI Taxonomy" id="1810504"/>
    <lineage>
        <taxon>Bacteria</taxon>
        <taxon>Pseudomonadati</taxon>
        <taxon>Pseudomonadota</taxon>
        <taxon>Gammaproteobacteria</taxon>
        <taxon>Immundisolibacterales</taxon>
        <taxon>Immundisolibacteraceae</taxon>
        <taxon>Immundisolibacter</taxon>
    </lineage>
</organism>
<proteinExistence type="inferred from homology"/>
<dbReference type="PANTHER" id="PTHR21240:SF27">
    <property type="entry name" value="2-AMINO-3-CARBOXYMUCONATE-6-SEMIALDEHYDE DECARBOXYLASE"/>
    <property type="match status" value="1"/>
</dbReference>
<dbReference type="EMBL" id="CP014671">
    <property type="protein sequence ID" value="ANX04855.1"/>
    <property type="molecule type" value="Genomic_DNA"/>
</dbReference>
<evidence type="ECO:0000256" key="8">
    <source>
        <dbReference type="ARBA" id="ARBA00022833"/>
    </source>
</evidence>
<gene>
    <name evidence="12" type="ORF">PG2T_12210</name>
</gene>
<reference evidence="13" key="1">
    <citation type="submission" date="2016-03" db="EMBL/GenBank/DDBJ databases">
        <title>Complete genome sequence of Solimmundus cernigliae, representing a novel lineage of polycyclic aromatic hydrocarbon degraders within the Gammaproteobacteria.</title>
        <authorList>
            <person name="Singleton D.R."/>
            <person name="Dickey A.N."/>
            <person name="Scholl E.H."/>
            <person name="Wright F.A."/>
            <person name="Aitken M.D."/>
        </authorList>
    </citation>
    <scope>NUCLEOTIDE SEQUENCE [LARGE SCALE GENOMIC DNA]</scope>
    <source>
        <strain evidence="13">TR3.2</strain>
    </source>
</reference>
<protein>
    <recommendedName>
        <fullName evidence="5">2-amino-3-carboxymuconate-6-semialdehyde decarboxylase</fullName>
        <ecNumber evidence="4">4.1.1.45</ecNumber>
    </recommendedName>
    <alternativeName>
        <fullName evidence="10">Picolinate carboxylase</fullName>
    </alternativeName>
</protein>
<evidence type="ECO:0000256" key="9">
    <source>
        <dbReference type="ARBA" id="ARBA00023239"/>
    </source>
</evidence>
<dbReference type="InParanoid" id="A0A1B1YVM4"/>